<evidence type="ECO:0000313" key="3">
    <source>
        <dbReference type="Proteomes" id="UP001142055"/>
    </source>
</evidence>
<organism evidence="2 3">
    <name type="scientific">Blomia tropicalis</name>
    <name type="common">Mite</name>
    <dbReference type="NCBI Taxonomy" id="40697"/>
    <lineage>
        <taxon>Eukaryota</taxon>
        <taxon>Metazoa</taxon>
        <taxon>Ecdysozoa</taxon>
        <taxon>Arthropoda</taxon>
        <taxon>Chelicerata</taxon>
        <taxon>Arachnida</taxon>
        <taxon>Acari</taxon>
        <taxon>Acariformes</taxon>
        <taxon>Sarcoptiformes</taxon>
        <taxon>Astigmata</taxon>
        <taxon>Glycyphagoidea</taxon>
        <taxon>Echimyopodidae</taxon>
        <taxon>Blomia</taxon>
    </lineage>
</organism>
<protein>
    <submittedName>
        <fullName evidence="2">Uncharacterized protein</fullName>
    </submittedName>
</protein>
<evidence type="ECO:0000256" key="1">
    <source>
        <dbReference type="SAM" id="Phobius"/>
    </source>
</evidence>
<feature type="transmembrane region" description="Helical" evidence="1">
    <location>
        <begin position="20"/>
        <end position="48"/>
    </location>
</feature>
<sequence length="115" mass="12803">MPSGLFRHEIVHDDPRIPTIITTCSYSLAGLFLGMFLTLSGLMLTTFANEHRMETPTNEQKSFMGNYTAAYIFSLSLLITGCVLILFSIIAFLVASIMYTSRPNPVEFVSDNVNN</sequence>
<dbReference type="Proteomes" id="UP001142055">
    <property type="component" value="Chromosome 1"/>
</dbReference>
<evidence type="ECO:0000313" key="2">
    <source>
        <dbReference type="EMBL" id="KAJ6222031.1"/>
    </source>
</evidence>
<keyword evidence="1" id="KW-0812">Transmembrane</keyword>
<dbReference type="EMBL" id="JAPWDV010000001">
    <property type="protein sequence ID" value="KAJ6222031.1"/>
    <property type="molecule type" value="Genomic_DNA"/>
</dbReference>
<keyword evidence="1" id="KW-1133">Transmembrane helix</keyword>
<proteinExistence type="predicted"/>
<keyword evidence="1" id="KW-0472">Membrane</keyword>
<reference evidence="2" key="1">
    <citation type="submission" date="2022-12" db="EMBL/GenBank/DDBJ databases">
        <title>Genome assemblies of Blomia tropicalis.</title>
        <authorList>
            <person name="Cui Y."/>
        </authorList>
    </citation>
    <scope>NUCLEOTIDE SEQUENCE</scope>
    <source>
        <tissue evidence="2">Adult mites</tissue>
    </source>
</reference>
<gene>
    <name evidence="2" type="ORF">RDWZM_000576</name>
</gene>
<comment type="caution">
    <text evidence="2">The sequence shown here is derived from an EMBL/GenBank/DDBJ whole genome shotgun (WGS) entry which is preliminary data.</text>
</comment>
<accession>A0A9Q0MA11</accession>
<dbReference type="AlphaFoldDB" id="A0A9Q0MA11"/>
<feature type="transmembrane region" description="Helical" evidence="1">
    <location>
        <begin position="69"/>
        <end position="99"/>
    </location>
</feature>
<name>A0A9Q0MA11_BLOTA</name>
<keyword evidence="3" id="KW-1185">Reference proteome</keyword>
<dbReference type="OMA" id="FANEHRM"/>